<feature type="signal peptide" evidence="5">
    <location>
        <begin position="1"/>
        <end position="19"/>
    </location>
</feature>
<organism evidence="7 8">
    <name type="scientific">Colletotrichum phormii</name>
    <dbReference type="NCBI Taxonomy" id="359342"/>
    <lineage>
        <taxon>Eukaryota</taxon>
        <taxon>Fungi</taxon>
        <taxon>Dikarya</taxon>
        <taxon>Ascomycota</taxon>
        <taxon>Pezizomycotina</taxon>
        <taxon>Sordariomycetes</taxon>
        <taxon>Hypocreomycetidae</taxon>
        <taxon>Glomerellales</taxon>
        <taxon>Glomerellaceae</taxon>
        <taxon>Colletotrichum</taxon>
        <taxon>Colletotrichum acutatum species complex</taxon>
    </lineage>
</organism>
<dbReference type="GO" id="GO:0016491">
    <property type="term" value="F:oxidoreductase activity"/>
    <property type="evidence" value="ECO:0007669"/>
    <property type="project" value="UniProtKB-KW"/>
</dbReference>
<comment type="caution">
    <text evidence="7">The sequence shown here is derived from an EMBL/GenBank/DDBJ whole genome shotgun (WGS) entry which is preliminary data.</text>
</comment>
<dbReference type="Pfam" id="PF01565">
    <property type="entry name" value="FAD_binding_4"/>
    <property type="match status" value="1"/>
</dbReference>
<feature type="domain" description="FAD-binding PCMH-type" evidence="6">
    <location>
        <begin position="54"/>
        <end position="200"/>
    </location>
</feature>
<gene>
    <name evidence="7" type="ORF">BDP81DRAFT_302032</name>
</gene>
<dbReference type="GO" id="GO:0071949">
    <property type="term" value="F:FAD binding"/>
    <property type="evidence" value="ECO:0007669"/>
    <property type="project" value="InterPro"/>
</dbReference>
<comment type="similarity">
    <text evidence="1">Belongs to the oxygen-dependent FAD-linked oxidoreductase family.</text>
</comment>
<evidence type="ECO:0000256" key="4">
    <source>
        <dbReference type="ARBA" id="ARBA00023002"/>
    </source>
</evidence>
<dbReference type="InterPro" id="IPR036318">
    <property type="entry name" value="FAD-bd_PCMH-like_sf"/>
</dbReference>
<evidence type="ECO:0000256" key="1">
    <source>
        <dbReference type="ARBA" id="ARBA00005466"/>
    </source>
</evidence>
<keyword evidence="4" id="KW-0560">Oxidoreductase</keyword>
<dbReference type="PROSITE" id="PS51387">
    <property type="entry name" value="FAD_PCMH"/>
    <property type="match status" value="1"/>
</dbReference>
<protein>
    <recommendedName>
        <fullName evidence="6">FAD-binding PCMH-type domain-containing protein</fullName>
    </recommendedName>
</protein>
<dbReference type="InterPro" id="IPR016169">
    <property type="entry name" value="FAD-bd_PCMH_sub2"/>
</dbReference>
<evidence type="ECO:0000313" key="8">
    <source>
        <dbReference type="Proteomes" id="UP001243989"/>
    </source>
</evidence>
<keyword evidence="3" id="KW-0274">FAD</keyword>
<dbReference type="GeneID" id="85467995"/>
<dbReference type="SUPFAM" id="SSF56176">
    <property type="entry name" value="FAD-binding/transporter-associated domain-like"/>
    <property type="match status" value="1"/>
</dbReference>
<evidence type="ECO:0000256" key="2">
    <source>
        <dbReference type="ARBA" id="ARBA00022630"/>
    </source>
</evidence>
<dbReference type="PANTHER" id="PTHR42973:SF54">
    <property type="entry name" value="FAD-BINDING PCMH-TYPE DOMAIN-CONTAINING PROTEIN"/>
    <property type="match status" value="1"/>
</dbReference>
<feature type="chain" id="PRO_5042606946" description="FAD-binding PCMH-type domain-containing protein" evidence="5">
    <location>
        <begin position="20"/>
        <end position="200"/>
    </location>
</feature>
<dbReference type="PANTHER" id="PTHR42973">
    <property type="entry name" value="BINDING OXIDOREDUCTASE, PUTATIVE (AFU_ORTHOLOGUE AFUA_1G17690)-RELATED"/>
    <property type="match status" value="1"/>
</dbReference>
<dbReference type="AlphaFoldDB" id="A0AAI9ZE68"/>
<proteinExistence type="inferred from homology"/>
<feature type="non-terminal residue" evidence="7">
    <location>
        <position position="200"/>
    </location>
</feature>
<reference evidence="7" key="1">
    <citation type="submission" date="2021-06" db="EMBL/GenBank/DDBJ databases">
        <title>Comparative genomics, transcriptomics and evolutionary studies reveal genomic signatures of adaptation to plant cell wall in hemibiotrophic fungi.</title>
        <authorList>
            <consortium name="DOE Joint Genome Institute"/>
            <person name="Baroncelli R."/>
            <person name="Diaz J.F."/>
            <person name="Benocci T."/>
            <person name="Peng M."/>
            <person name="Battaglia E."/>
            <person name="Haridas S."/>
            <person name="Andreopoulos W."/>
            <person name="Labutti K."/>
            <person name="Pangilinan J."/>
            <person name="Floch G.L."/>
            <person name="Makela M.R."/>
            <person name="Henrissat B."/>
            <person name="Grigoriev I.V."/>
            <person name="Crouch J.A."/>
            <person name="De Vries R.P."/>
            <person name="Sukno S.A."/>
            <person name="Thon M.R."/>
        </authorList>
    </citation>
    <scope>NUCLEOTIDE SEQUENCE</scope>
    <source>
        <strain evidence="7">CBS 102054</strain>
    </source>
</reference>
<evidence type="ECO:0000313" key="7">
    <source>
        <dbReference type="EMBL" id="KAK1621774.1"/>
    </source>
</evidence>
<accession>A0AAI9ZE68</accession>
<keyword evidence="2" id="KW-0285">Flavoprotein</keyword>
<evidence type="ECO:0000259" key="6">
    <source>
        <dbReference type="PROSITE" id="PS51387"/>
    </source>
</evidence>
<dbReference type="InterPro" id="IPR016166">
    <property type="entry name" value="FAD-bd_PCMH"/>
</dbReference>
<dbReference type="EMBL" id="JAHMHQ010000044">
    <property type="protein sequence ID" value="KAK1621774.1"/>
    <property type="molecule type" value="Genomic_DNA"/>
</dbReference>
<dbReference type="Gene3D" id="3.30.465.10">
    <property type="match status" value="1"/>
</dbReference>
<keyword evidence="5" id="KW-0732">Signal</keyword>
<evidence type="ECO:0000256" key="3">
    <source>
        <dbReference type="ARBA" id="ARBA00022827"/>
    </source>
</evidence>
<dbReference type="Proteomes" id="UP001243989">
    <property type="component" value="Unassembled WGS sequence"/>
</dbReference>
<evidence type="ECO:0000256" key="5">
    <source>
        <dbReference type="SAM" id="SignalP"/>
    </source>
</evidence>
<keyword evidence="8" id="KW-1185">Reference proteome</keyword>
<name>A0AAI9ZE68_9PEZI</name>
<dbReference type="RefSeq" id="XP_060437769.1">
    <property type="nucleotide sequence ID" value="XM_060583133.1"/>
</dbReference>
<sequence length="200" mass="20970">FLLSGLTHTLLCLAQPSAGSPSIYEVIDAVLPGKVAFPDTATYKSSSVYWSGRQNLEPSCIFLPACSEDVSKTIRLVTKNNSPFTIRSGGQTAFDRGSNIQDGVVINMTSMNGIQVSPDRSTVSVGPGARWINVTNAVTPHGIAVVGGRSPMVGLSGFLLGGGMSFLTGRRGMGCDNVQDYEGVLVSGEIVNANPSENQD</sequence>
<dbReference type="InterPro" id="IPR050416">
    <property type="entry name" value="FAD-linked_Oxidoreductase"/>
</dbReference>
<dbReference type="InterPro" id="IPR006094">
    <property type="entry name" value="Oxid_FAD_bind_N"/>
</dbReference>
<feature type="non-terminal residue" evidence="7">
    <location>
        <position position="1"/>
    </location>
</feature>